<sequence>MNIVYRIYQICIALPLLLLLTVLTAWVTMVGSCIGGTDIWGYYPGKVWSQLICFILFIPVKVIGREKTNKKTSYIFVANHQGAFDIFLIYGFLGHNFKWMMKKSLRKIPFVGKACESAGHIFVDRSGGPKAILDTVHQAGASLRNGISMVVFPEGSRSCTGRMGNFKKGAFQLADELRLAVVPVSINGSFDVFPRTSKWVNRHPMVMTIHSPILPKEKGIGNIKATMAEAYAVMESALPEKYRNSLNNDVTDMIEISDTTLRTAIKNSSEDFIQVITDKYWEIVGGDLKVETMPLLTGEQHSLLAYRIFRDEIMEGGFCQLIQNGYGKYIFGNPFAKAMRLFGAKDLSKLIYKAGQIYDVNREDLEQERTDEEFMAMYERYEAFDDLEEKYFEMEEEMTGLIATYVDSHLDTFVKIVP</sequence>
<keyword evidence="1 5" id="KW-0808">Transferase</keyword>
<feature type="transmembrane region" description="Helical" evidence="3">
    <location>
        <begin position="47"/>
        <end position="64"/>
    </location>
</feature>
<organism evidence="5">
    <name type="scientific">termite gut metagenome</name>
    <dbReference type="NCBI Taxonomy" id="433724"/>
    <lineage>
        <taxon>unclassified sequences</taxon>
        <taxon>metagenomes</taxon>
        <taxon>organismal metagenomes</taxon>
    </lineage>
</organism>
<dbReference type="Gene3D" id="1.20.1420.60">
    <property type="match status" value="1"/>
</dbReference>
<dbReference type="PANTHER" id="PTHR10434:SF66">
    <property type="entry name" value="PHOSPHOLIPID_GLYCEROL ACYLTRANSFERASE DOMAIN-CONTAINING PROTEIN"/>
    <property type="match status" value="1"/>
</dbReference>
<evidence type="ECO:0000256" key="2">
    <source>
        <dbReference type="ARBA" id="ARBA00023315"/>
    </source>
</evidence>
<keyword evidence="3" id="KW-0812">Transmembrane</keyword>
<dbReference type="InterPro" id="IPR025402">
    <property type="entry name" value="DMP19_C"/>
</dbReference>
<dbReference type="PROSITE" id="PS51257">
    <property type="entry name" value="PROKAR_LIPOPROTEIN"/>
    <property type="match status" value="1"/>
</dbReference>
<accession>A0A5J4RXY4</accession>
<comment type="caution">
    <text evidence="5">The sequence shown here is derived from an EMBL/GenBank/DDBJ whole genome shotgun (WGS) entry which is preliminary data.</text>
</comment>
<evidence type="ECO:0000256" key="3">
    <source>
        <dbReference type="SAM" id="Phobius"/>
    </source>
</evidence>
<feature type="domain" description="Phospholipid/glycerol acyltransferase" evidence="4">
    <location>
        <begin position="74"/>
        <end position="189"/>
    </location>
</feature>
<proteinExistence type="predicted"/>
<evidence type="ECO:0000313" key="5">
    <source>
        <dbReference type="EMBL" id="KAA6338816.1"/>
    </source>
</evidence>
<dbReference type="EMBL" id="SNRY01000585">
    <property type="protein sequence ID" value="KAA6338816.1"/>
    <property type="molecule type" value="Genomic_DNA"/>
</dbReference>
<feature type="transmembrane region" description="Helical" evidence="3">
    <location>
        <begin position="76"/>
        <end position="93"/>
    </location>
</feature>
<evidence type="ECO:0000256" key="1">
    <source>
        <dbReference type="ARBA" id="ARBA00022679"/>
    </source>
</evidence>
<dbReference type="GO" id="GO:0006654">
    <property type="term" value="P:phosphatidic acid biosynthetic process"/>
    <property type="evidence" value="ECO:0007669"/>
    <property type="project" value="TreeGrafter"/>
</dbReference>
<keyword evidence="3" id="KW-1133">Transmembrane helix</keyword>
<protein>
    <submittedName>
        <fullName evidence="5">1-acyl-sn-glycerol-3-phosphate acyltransferase</fullName>
        <ecNumber evidence="5">2.3.1.51</ecNumber>
    </submittedName>
</protein>
<gene>
    <name evidence="5" type="ORF">EZS27_013204</name>
</gene>
<dbReference type="AlphaFoldDB" id="A0A5J4RXY4"/>
<feature type="transmembrane region" description="Helical" evidence="3">
    <location>
        <begin position="7"/>
        <end position="27"/>
    </location>
</feature>
<dbReference type="GO" id="GO:0003841">
    <property type="term" value="F:1-acylglycerol-3-phosphate O-acyltransferase activity"/>
    <property type="evidence" value="ECO:0007669"/>
    <property type="project" value="UniProtKB-EC"/>
</dbReference>
<dbReference type="CDD" id="cd07989">
    <property type="entry name" value="LPLAT_AGPAT-like"/>
    <property type="match status" value="1"/>
</dbReference>
<keyword evidence="2 5" id="KW-0012">Acyltransferase</keyword>
<dbReference type="EC" id="2.3.1.51" evidence="5"/>
<dbReference type="Pfam" id="PF14300">
    <property type="entry name" value="DMP19"/>
    <property type="match status" value="1"/>
</dbReference>
<dbReference type="SMART" id="SM00563">
    <property type="entry name" value="PlsC"/>
    <property type="match status" value="1"/>
</dbReference>
<name>A0A5J4RXY4_9ZZZZ</name>
<dbReference type="Pfam" id="PF01553">
    <property type="entry name" value="Acyltransferase"/>
    <property type="match status" value="1"/>
</dbReference>
<dbReference type="SUPFAM" id="SSF69593">
    <property type="entry name" value="Glycerol-3-phosphate (1)-acyltransferase"/>
    <property type="match status" value="1"/>
</dbReference>
<keyword evidence="3" id="KW-0472">Membrane</keyword>
<dbReference type="PANTHER" id="PTHR10434">
    <property type="entry name" value="1-ACYL-SN-GLYCEROL-3-PHOSPHATE ACYLTRANSFERASE"/>
    <property type="match status" value="1"/>
</dbReference>
<evidence type="ECO:0000259" key="4">
    <source>
        <dbReference type="SMART" id="SM00563"/>
    </source>
</evidence>
<dbReference type="InterPro" id="IPR002123">
    <property type="entry name" value="Plipid/glycerol_acylTrfase"/>
</dbReference>
<reference evidence="5" key="1">
    <citation type="submission" date="2019-03" db="EMBL/GenBank/DDBJ databases">
        <title>Single cell metagenomics reveals metabolic interactions within the superorganism composed of flagellate Streblomastix strix and complex community of Bacteroidetes bacteria on its surface.</title>
        <authorList>
            <person name="Treitli S.C."/>
            <person name="Kolisko M."/>
            <person name="Husnik F."/>
            <person name="Keeling P."/>
            <person name="Hampl V."/>
        </authorList>
    </citation>
    <scope>NUCLEOTIDE SEQUENCE</scope>
    <source>
        <strain evidence="5">STM</strain>
    </source>
</reference>